<feature type="compositionally biased region" description="Basic and acidic residues" evidence="3">
    <location>
        <begin position="546"/>
        <end position="562"/>
    </location>
</feature>
<evidence type="ECO:0000313" key="9">
    <source>
        <dbReference type="Proteomes" id="UP000187609"/>
    </source>
</evidence>
<name>A0A1J6J642_NICAT</name>
<dbReference type="PROSITE" id="PS51513">
    <property type="entry name" value="FFD"/>
    <property type="match status" value="1"/>
</dbReference>
<feature type="region of interest" description="Disordered" evidence="3">
    <location>
        <begin position="299"/>
        <end position="326"/>
    </location>
</feature>
<evidence type="ECO:0000256" key="1">
    <source>
        <dbReference type="PROSITE-ProRule" id="PRU00846"/>
    </source>
</evidence>
<dbReference type="SMART" id="SM01199">
    <property type="entry name" value="FDF"/>
    <property type="match status" value="1"/>
</dbReference>
<evidence type="ECO:0000256" key="2">
    <source>
        <dbReference type="PROSITE-ProRule" id="PRU00869"/>
    </source>
</evidence>
<dbReference type="GO" id="GO:0003729">
    <property type="term" value="F:mRNA binding"/>
    <property type="evidence" value="ECO:0007669"/>
    <property type="project" value="TreeGrafter"/>
</dbReference>
<dbReference type="GeneID" id="109224034"/>
<dbReference type="OMA" id="AHMDMPV"/>
<dbReference type="PROSITE" id="PS51536">
    <property type="entry name" value="TFG"/>
    <property type="match status" value="1"/>
</dbReference>
<dbReference type="PROSITE" id="PS52002">
    <property type="entry name" value="SM"/>
    <property type="match status" value="1"/>
</dbReference>
<dbReference type="PANTHER" id="PTHR13586:SF14">
    <property type="entry name" value="PROTEIN DECAPPING 5-LIKE"/>
    <property type="match status" value="1"/>
</dbReference>
<evidence type="ECO:0000256" key="3">
    <source>
        <dbReference type="SAM" id="MobiDB-lite"/>
    </source>
</evidence>
<feature type="compositionally biased region" description="Basic and acidic residues" evidence="3">
    <location>
        <begin position="424"/>
        <end position="433"/>
    </location>
</feature>
<keyword evidence="9" id="KW-1185">Reference proteome</keyword>
<dbReference type="GO" id="GO:0000932">
    <property type="term" value="C:P-body"/>
    <property type="evidence" value="ECO:0007669"/>
    <property type="project" value="TreeGrafter"/>
</dbReference>
<accession>A0A1J6J642</accession>
<dbReference type="SMART" id="SM01271">
    <property type="entry name" value="LSM14"/>
    <property type="match status" value="1"/>
</dbReference>
<evidence type="ECO:0000259" key="4">
    <source>
        <dbReference type="PROSITE" id="PS51512"/>
    </source>
</evidence>
<feature type="compositionally biased region" description="Basic and acidic residues" evidence="3">
    <location>
        <begin position="583"/>
        <end position="598"/>
    </location>
</feature>
<feature type="short sequence motif" description="FFD box" evidence="1">
    <location>
        <begin position="564"/>
        <end position="579"/>
    </location>
</feature>
<dbReference type="GO" id="GO:0033962">
    <property type="term" value="P:P-body assembly"/>
    <property type="evidence" value="ECO:0007669"/>
    <property type="project" value="TreeGrafter"/>
</dbReference>
<evidence type="ECO:0000259" key="7">
    <source>
        <dbReference type="PROSITE" id="PS52002"/>
    </source>
</evidence>
<dbReference type="PANTHER" id="PTHR13586">
    <property type="entry name" value="SCD6 PROTEIN-RELATED"/>
    <property type="match status" value="1"/>
</dbReference>
<dbReference type="Gramene" id="OIT05295">
    <property type="protein sequence ID" value="OIT05295"/>
    <property type="gene ID" value="A4A49_21850"/>
</dbReference>
<evidence type="ECO:0000259" key="6">
    <source>
        <dbReference type="PROSITE" id="PS51536"/>
    </source>
</evidence>
<evidence type="ECO:0000313" key="8">
    <source>
        <dbReference type="EMBL" id="OIT05295.1"/>
    </source>
</evidence>
<dbReference type="STRING" id="49451.A0A1J6J642"/>
<dbReference type="InterPro" id="IPR019050">
    <property type="entry name" value="FDF_dom"/>
</dbReference>
<feature type="region of interest" description="Disordered" evidence="3">
    <location>
        <begin position="531"/>
        <end position="562"/>
    </location>
</feature>
<gene>
    <name evidence="8" type="primary">DCP5_2</name>
    <name evidence="8" type="ORF">A4A49_21850</name>
</gene>
<dbReference type="KEGG" id="nau:109224034"/>
<dbReference type="Gene3D" id="2.30.30.100">
    <property type="match status" value="1"/>
</dbReference>
<dbReference type="EMBL" id="MJEQ01037185">
    <property type="protein sequence ID" value="OIT05295.1"/>
    <property type="molecule type" value="Genomic_DNA"/>
</dbReference>
<feature type="domain" description="TFG box profile" evidence="6">
    <location>
        <begin position="584"/>
        <end position="604"/>
    </location>
</feature>
<sequence length="647" mass="69006">MAAATVTAAKTADSYIGSLICLVSKSDIRYEGFLFHLDSHDSTIGLRNVKSFGTEGRRTDGPQVSPSDKVYEFIFFRGSDIKDLQVISSPPPQSTSAVPDDPAIIRSHFPQPTPTTMASTSPSAATVANVSTSAQPILPVTPFQLNLARDPLTSSSSLSGSSLPPPPVNISRPAVPNYWPTLIGSSGGVSHFQQHCFPPPPQSLVASLPPVQQQVQYQNVNASVAGVSSFSGHHHPLLLTGTTSSPNTLPPLLPTPSVQSNPGQFAKLVSNLSSIPMPNNGSSALSSLAVDPGPKMASPLPEVLNATPAPVTNATPAPVTNESSSVDLTISQTVTSSGETTGVSFSKQSKLSPMTIEEQSGLKQSSSYQSLQTTHINAKTAQASVVVPLPSDSTEKTMESLPKSTTKTSHGSTSSHHYKGQFARGRDQAHRDPASTNLSYRGRARGRGYVANGVSLSVHQSSRNQAVGRGNEFPLNGVPLRNHGDAGSHIRGRGAKIQHPRVKTRFKEDFDFEAMNEKFNKEEVWDLLGKNNKAESDDGNEDDKEMDGVKGEAREAHVREDSKPVYSKDDFFDSLSCDALDHDSGKVKLSEQRKKDAETFGEIPKPQRGHGQGPRWAGASQGSYRGRGHGTTRGGRGRGRAVWGRVS</sequence>
<dbReference type="InterPro" id="IPR025761">
    <property type="entry name" value="FFD_box"/>
</dbReference>
<feature type="domain" description="Sm" evidence="7">
    <location>
        <begin position="7"/>
        <end position="90"/>
    </location>
</feature>
<proteinExistence type="predicted"/>
<comment type="caution">
    <text evidence="8">The sequence shown here is derived from an EMBL/GenBank/DDBJ whole genome shotgun (WGS) entry which is preliminary data.</text>
</comment>
<feature type="compositionally biased region" description="Low complexity" evidence="3">
    <location>
        <begin position="403"/>
        <end position="415"/>
    </location>
</feature>
<feature type="region of interest" description="Disordered" evidence="3">
    <location>
        <begin position="583"/>
        <end position="647"/>
    </location>
</feature>
<feature type="short sequence motif" description="TFG box" evidence="2">
    <location>
        <begin position="584"/>
        <end position="604"/>
    </location>
</feature>
<dbReference type="Pfam" id="PF09532">
    <property type="entry name" value="FDF"/>
    <property type="match status" value="1"/>
</dbReference>
<dbReference type="SMR" id="A0A1J6J642"/>
<dbReference type="PROSITE" id="PS51512">
    <property type="entry name" value="DFDF"/>
    <property type="match status" value="1"/>
</dbReference>
<dbReference type="AlphaFoldDB" id="A0A1J6J642"/>
<feature type="compositionally biased region" description="Basic residues" evidence="3">
    <location>
        <begin position="626"/>
        <end position="639"/>
    </location>
</feature>
<dbReference type="CDD" id="cd01736">
    <property type="entry name" value="LSm14_N"/>
    <property type="match status" value="1"/>
</dbReference>
<dbReference type="Proteomes" id="UP000187609">
    <property type="component" value="Unassembled WGS sequence"/>
</dbReference>
<dbReference type="InterPro" id="IPR010920">
    <property type="entry name" value="LSM_dom_sf"/>
</dbReference>
<reference evidence="8" key="1">
    <citation type="submission" date="2016-11" db="EMBL/GenBank/DDBJ databases">
        <title>The genome of Nicotiana attenuata.</title>
        <authorList>
            <person name="Xu S."/>
            <person name="Brockmoeller T."/>
            <person name="Gaquerel E."/>
            <person name="Navarro A."/>
            <person name="Kuhl H."/>
            <person name="Gase K."/>
            <person name="Ling Z."/>
            <person name="Zhou W."/>
            <person name="Kreitzer C."/>
            <person name="Stanke M."/>
            <person name="Tang H."/>
            <person name="Lyons E."/>
            <person name="Pandey P."/>
            <person name="Pandey S.P."/>
            <person name="Timmermann B."/>
            <person name="Baldwin I.T."/>
        </authorList>
    </citation>
    <scope>NUCLEOTIDE SEQUENCE [LARGE SCALE GENOMIC DNA]</scope>
    <source>
        <strain evidence="8">UT</strain>
    </source>
</reference>
<feature type="region of interest" description="Disordered" evidence="3">
    <location>
        <begin position="391"/>
        <end position="440"/>
    </location>
</feature>
<protein>
    <submittedName>
        <fullName evidence="8">Protein decapping 5</fullName>
    </submittedName>
</protein>
<dbReference type="InterPro" id="IPR025609">
    <property type="entry name" value="Lsm14-like_N"/>
</dbReference>
<dbReference type="GO" id="GO:0034063">
    <property type="term" value="P:stress granule assembly"/>
    <property type="evidence" value="ECO:0007669"/>
    <property type="project" value="TreeGrafter"/>
</dbReference>
<feature type="domain" description="DFDF" evidence="4">
    <location>
        <begin position="498"/>
        <end position="534"/>
    </location>
</feature>
<dbReference type="InterPro" id="IPR025762">
    <property type="entry name" value="DFDF"/>
</dbReference>
<organism evidence="8 9">
    <name type="scientific">Nicotiana attenuata</name>
    <name type="common">Coyote tobacco</name>
    <dbReference type="NCBI Taxonomy" id="49451"/>
    <lineage>
        <taxon>Eukaryota</taxon>
        <taxon>Viridiplantae</taxon>
        <taxon>Streptophyta</taxon>
        <taxon>Embryophyta</taxon>
        <taxon>Tracheophyta</taxon>
        <taxon>Spermatophyta</taxon>
        <taxon>Magnoliopsida</taxon>
        <taxon>eudicotyledons</taxon>
        <taxon>Gunneridae</taxon>
        <taxon>Pentapetalae</taxon>
        <taxon>asterids</taxon>
        <taxon>lamiids</taxon>
        <taxon>Solanales</taxon>
        <taxon>Solanaceae</taxon>
        <taxon>Nicotianoideae</taxon>
        <taxon>Nicotianeae</taxon>
        <taxon>Nicotiana</taxon>
    </lineage>
</organism>
<dbReference type="InterPro" id="IPR025768">
    <property type="entry name" value="TFG_box"/>
</dbReference>
<feature type="compositionally biased region" description="Low complexity" evidence="3">
    <location>
        <begin position="305"/>
        <end position="321"/>
    </location>
</feature>
<feature type="domain" description="FFD box profile" evidence="5">
    <location>
        <begin position="564"/>
        <end position="579"/>
    </location>
</feature>
<dbReference type="InterPro" id="IPR047575">
    <property type="entry name" value="Sm"/>
</dbReference>
<dbReference type="Pfam" id="PF12701">
    <property type="entry name" value="LSM14"/>
    <property type="match status" value="1"/>
</dbReference>
<dbReference type="SUPFAM" id="SSF50182">
    <property type="entry name" value="Sm-like ribonucleoproteins"/>
    <property type="match status" value="1"/>
</dbReference>
<evidence type="ECO:0000259" key="5">
    <source>
        <dbReference type="PROSITE" id="PS51513"/>
    </source>
</evidence>
<dbReference type="OrthoDB" id="21539at2759"/>